<evidence type="ECO:0000256" key="2">
    <source>
        <dbReference type="ARBA" id="ARBA00022525"/>
    </source>
</evidence>
<dbReference type="SMART" id="SM00110">
    <property type="entry name" value="C1Q"/>
    <property type="match status" value="1"/>
</dbReference>
<dbReference type="GO" id="GO:0005576">
    <property type="term" value="C:extracellular region"/>
    <property type="evidence" value="ECO:0007669"/>
    <property type="project" value="UniProtKB-SubCell"/>
</dbReference>
<evidence type="ECO:0000259" key="5">
    <source>
        <dbReference type="PROSITE" id="PS50871"/>
    </source>
</evidence>
<evidence type="ECO:0000256" key="4">
    <source>
        <dbReference type="SAM" id="SignalP"/>
    </source>
</evidence>
<reference evidence="6" key="1">
    <citation type="submission" date="2025-08" db="UniProtKB">
        <authorList>
            <consortium name="Ensembl"/>
        </authorList>
    </citation>
    <scope>IDENTIFICATION</scope>
</reference>
<dbReference type="InterPro" id="IPR008983">
    <property type="entry name" value="Tumour_necrosis_fac-like_dom"/>
</dbReference>
<sequence>MKKKLCFIVILSVCVCHHCSCCWRNYLVRFSPNKFQRVAFSASLVAGGTPVTTGPFPTATTLIYKHVVTNIGNAYNSNTGVFTAPRRGVYNFEWTVGAFADGSRGSGAWLVKNSQHVFMAFVYQKHGFMSASEAVTLLLNVGDIVFVRLVGNDRNISSVIVFIALHRFALISSASRY</sequence>
<dbReference type="InterPro" id="IPR050822">
    <property type="entry name" value="Cerebellin_Synaptic_Org"/>
</dbReference>
<evidence type="ECO:0000256" key="3">
    <source>
        <dbReference type="ARBA" id="ARBA00022729"/>
    </source>
</evidence>
<dbReference type="Proteomes" id="UP000694568">
    <property type="component" value="Unplaced"/>
</dbReference>
<keyword evidence="2" id="KW-0964">Secreted</keyword>
<dbReference type="Ensembl" id="ENSSLUT00000054281.1">
    <property type="protein sequence ID" value="ENSSLUP00000052734.1"/>
    <property type="gene ID" value="ENSSLUG00000022909.1"/>
</dbReference>
<dbReference type="SUPFAM" id="SSF49842">
    <property type="entry name" value="TNF-like"/>
    <property type="match status" value="1"/>
</dbReference>
<dbReference type="PANTHER" id="PTHR22923:SF102">
    <property type="entry name" value="CEREBELLIN 13-RELATED"/>
    <property type="match status" value="1"/>
</dbReference>
<protein>
    <recommendedName>
        <fullName evidence="5">C1q domain-containing protein</fullName>
    </recommendedName>
</protein>
<dbReference type="Pfam" id="PF00386">
    <property type="entry name" value="C1q"/>
    <property type="match status" value="1"/>
</dbReference>
<feature type="domain" description="C1q" evidence="5">
    <location>
        <begin position="33"/>
        <end position="177"/>
    </location>
</feature>
<proteinExistence type="predicted"/>
<accession>A0A8D0AD57</accession>
<dbReference type="AlphaFoldDB" id="A0A8D0AD57"/>
<keyword evidence="3 4" id="KW-0732">Signal</keyword>
<evidence type="ECO:0000256" key="1">
    <source>
        <dbReference type="ARBA" id="ARBA00004613"/>
    </source>
</evidence>
<feature type="chain" id="PRO_5034240898" description="C1q domain-containing protein" evidence="4">
    <location>
        <begin position="22"/>
        <end position="177"/>
    </location>
</feature>
<name>A0A8D0AD57_SANLU</name>
<evidence type="ECO:0000313" key="6">
    <source>
        <dbReference type="Ensembl" id="ENSSLUP00000052734.1"/>
    </source>
</evidence>
<feature type="signal peptide" evidence="4">
    <location>
        <begin position="1"/>
        <end position="21"/>
    </location>
</feature>
<evidence type="ECO:0000313" key="7">
    <source>
        <dbReference type="Proteomes" id="UP000694568"/>
    </source>
</evidence>
<organism evidence="6 7">
    <name type="scientific">Sander lucioperca</name>
    <name type="common">Pike-perch</name>
    <name type="synonym">Perca lucioperca</name>
    <dbReference type="NCBI Taxonomy" id="283035"/>
    <lineage>
        <taxon>Eukaryota</taxon>
        <taxon>Metazoa</taxon>
        <taxon>Chordata</taxon>
        <taxon>Craniata</taxon>
        <taxon>Vertebrata</taxon>
        <taxon>Euteleostomi</taxon>
        <taxon>Actinopterygii</taxon>
        <taxon>Neopterygii</taxon>
        <taxon>Teleostei</taxon>
        <taxon>Neoteleostei</taxon>
        <taxon>Acanthomorphata</taxon>
        <taxon>Eupercaria</taxon>
        <taxon>Perciformes</taxon>
        <taxon>Percoidei</taxon>
        <taxon>Percidae</taxon>
        <taxon>Luciopercinae</taxon>
        <taxon>Sander</taxon>
    </lineage>
</organism>
<dbReference type="GeneTree" id="ENSGT00950000183116"/>
<dbReference type="Gene3D" id="2.60.120.40">
    <property type="match status" value="1"/>
</dbReference>
<dbReference type="InterPro" id="IPR001073">
    <property type="entry name" value="C1q_dom"/>
</dbReference>
<dbReference type="PRINTS" id="PR00007">
    <property type="entry name" value="COMPLEMNTC1Q"/>
</dbReference>
<dbReference type="PANTHER" id="PTHR22923">
    <property type="entry name" value="CEREBELLIN-RELATED"/>
    <property type="match status" value="1"/>
</dbReference>
<reference evidence="6" key="2">
    <citation type="submission" date="2025-09" db="UniProtKB">
        <authorList>
            <consortium name="Ensembl"/>
        </authorList>
    </citation>
    <scope>IDENTIFICATION</scope>
</reference>
<keyword evidence="7" id="KW-1185">Reference proteome</keyword>
<dbReference type="PROSITE" id="PS50871">
    <property type="entry name" value="C1Q"/>
    <property type="match status" value="1"/>
</dbReference>
<comment type="subcellular location">
    <subcellularLocation>
        <location evidence="1">Secreted</location>
    </subcellularLocation>
</comment>